<accession>A0A918LFQ4</accession>
<comment type="caution">
    <text evidence="2">The sequence shown here is derived from an EMBL/GenBank/DDBJ whole genome shotgun (WGS) entry which is preliminary data.</text>
</comment>
<feature type="domain" description="ABM" evidence="1">
    <location>
        <begin position="2"/>
        <end position="90"/>
    </location>
</feature>
<dbReference type="Proteomes" id="UP000660680">
    <property type="component" value="Unassembled WGS sequence"/>
</dbReference>
<dbReference type="PROSITE" id="PS51725">
    <property type="entry name" value="ABM"/>
    <property type="match status" value="1"/>
</dbReference>
<dbReference type="AlphaFoldDB" id="A0A918LFQ4"/>
<reference evidence="2" key="2">
    <citation type="submission" date="2020-09" db="EMBL/GenBank/DDBJ databases">
        <authorList>
            <person name="Sun Q."/>
            <person name="Ohkuma M."/>
        </authorList>
    </citation>
    <scope>NUCLEOTIDE SEQUENCE</scope>
    <source>
        <strain evidence="2">JCM 3276</strain>
    </source>
</reference>
<dbReference type="GO" id="GO:0004497">
    <property type="term" value="F:monooxygenase activity"/>
    <property type="evidence" value="ECO:0007669"/>
    <property type="project" value="UniProtKB-KW"/>
</dbReference>
<keyword evidence="2" id="KW-0560">Oxidoreductase</keyword>
<dbReference type="InterPro" id="IPR011008">
    <property type="entry name" value="Dimeric_a/b-barrel"/>
</dbReference>
<evidence type="ECO:0000313" key="3">
    <source>
        <dbReference type="Proteomes" id="UP000660680"/>
    </source>
</evidence>
<dbReference type="EMBL" id="BMRB01000003">
    <property type="protein sequence ID" value="GGS41181.1"/>
    <property type="molecule type" value="Genomic_DNA"/>
</dbReference>
<dbReference type="Pfam" id="PF03992">
    <property type="entry name" value="ABM"/>
    <property type="match status" value="1"/>
</dbReference>
<dbReference type="SUPFAM" id="SSF54909">
    <property type="entry name" value="Dimeric alpha+beta barrel"/>
    <property type="match status" value="1"/>
</dbReference>
<dbReference type="InterPro" id="IPR007138">
    <property type="entry name" value="ABM_dom"/>
</dbReference>
<dbReference type="RefSeq" id="WP_189212031.1">
    <property type="nucleotide sequence ID" value="NZ_BMRB01000003.1"/>
</dbReference>
<name>A0A918LFQ4_9PSEU</name>
<sequence>MVIVAGSLRIAQGRRDEFVAASRPAVVQARATVGCLEFVVTADPVDDDRVVVYERWESVEALAGFRGDGPGDDLSAMIVSVDVGQYAVMS</sequence>
<organism evidence="2 3">
    <name type="scientific">Actinokineospora fastidiosa</name>
    <dbReference type="NCBI Taxonomy" id="1816"/>
    <lineage>
        <taxon>Bacteria</taxon>
        <taxon>Bacillati</taxon>
        <taxon>Actinomycetota</taxon>
        <taxon>Actinomycetes</taxon>
        <taxon>Pseudonocardiales</taxon>
        <taxon>Pseudonocardiaceae</taxon>
        <taxon>Actinokineospora</taxon>
    </lineage>
</organism>
<reference evidence="2" key="1">
    <citation type="journal article" date="2014" name="Int. J. Syst. Evol. Microbiol.">
        <title>Complete genome sequence of Corynebacterium casei LMG S-19264T (=DSM 44701T), isolated from a smear-ripened cheese.</title>
        <authorList>
            <consortium name="US DOE Joint Genome Institute (JGI-PGF)"/>
            <person name="Walter F."/>
            <person name="Albersmeier A."/>
            <person name="Kalinowski J."/>
            <person name="Ruckert C."/>
        </authorList>
    </citation>
    <scope>NUCLEOTIDE SEQUENCE</scope>
    <source>
        <strain evidence="2">JCM 3276</strain>
    </source>
</reference>
<keyword evidence="2" id="KW-0503">Monooxygenase</keyword>
<dbReference type="Gene3D" id="3.30.70.100">
    <property type="match status" value="1"/>
</dbReference>
<evidence type="ECO:0000259" key="1">
    <source>
        <dbReference type="PROSITE" id="PS51725"/>
    </source>
</evidence>
<gene>
    <name evidence="2" type="ORF">GCM10010171_39760</name>
</gene>
<proteinExistence type="predicted"/>
<protein>
    <submittedName>
        <fullName evidence="2">Antibiotic biosynthesis monooxygenase</fullName>
    </submittedName>
</protein>
<evidence type="ECO:0000313" key="2">
    <source>
        <dbReference type="EMBL" id="GGS41181.1"/>
    </source>
</evidence>
<keyword evidence="3" id="KW-1185">Reference proteome</keyword>